<organism evidence="2 3">
    <name type="scientific">Streptomyces amakusaensis</name>
    <dbReference type="NCBI Taxonomy" id="67271"/>
    <lineage>
        <taxon>Bacteria</taxon>
        <taxon>Bacillati</taxon>
        <taxon>Actinomycetota</taxon>
        <taxon>Actinomycetes</taxon>
        <taxon>Kitasatosporales</taxon>
        <taxon>Streptomycetaceae</taxon>
        <taxon>Streptomyces</taxon>
    </lineage>
</organism>
<gene>
    <name evidence="2" type="ORF">ACFPRH_29940</name>
</gene>
<sequence>MAPADSADISLDARCRANSNADEAALAEAAAVDHMYEVADFVPQAQREHLQAAVVCYARAVRTMEWPALAQGHGSPESSVWSTDFRLTLKQLGAGPSFEMLVDADDKRSQARQTRLAESNPTIPGTIYWYMLVSLAVTIVALGLCLPRTGNRPQLVALLVITALLTGALLMIRDVERPFTGLVRVKPTAIAETEAQATREFRAAYGTGRLPCDPQGRKRT</sequence>
<feature type="transmembrane region" description="Helical" evidence="1">
    <location>
        <begin position="155"/>
        <end position="172"/>
    </location>
</feature>
<dbReference type="Pfam" id="PF14023">
    <property type="entry name" value="Bestrophin-like"/>
    <property type="match status" value="1"/>
</dbReference>
<keyword evidence="1" id="KW-0472">Membrane</keyword>
<feature type="transmembrane region" description="Helical" evidence="1">
    <location>
        <begin position="127"/>
        <end position="146"/>
    </location>
</feature>
<evidence type="ECO:0000313" key="3">
    <source>
        <dbReference type="Proteomes" id="UP001596160"/>
    </source>
</evidence>
<comment type="caution">
    <text evidence="2">The sequence shown here is derived from an EMBL/GenBank/DDBJ whole genome shotgun (WGS) entry which is preliminary data.</text>
</comment>
<keyword evidence="3" id="KW-1185">Reference proteome</keyword>
<keyword evidence="1" id="KW-1133">Transmembrane helix</keyword>
<protein>
    <recommendedName>
        <fullName evidence="4">DUF4239 domain-containing protein</fullName>
    </recommendedName>
</protein>
<evidence type="ECO:0000256" key="1">
    <source>
        <dbReference type="SAM" id="Phobius"/>
    </source>
</evidence>
<dbReference type="EMBL" id="JBHSKP010000027">
    <property type="protein sequence ID" value="MFC5155941.1"/>
    <property type="molecule type" value="Genomic_DNA"/>
</dbReference>
<reference evidence="3" key="1">
    <citation type="journal article" date="2019" name="Int. J. Syst. Evol. Microbiol.">
        <title>The Global Catalogue of Microorganisms (GCM) 10K type strain sequencing project: providing services to taxonomists for standard genome sequencing and annotation.</title>
        <authorList>
            <consortium name="The Broad Institute Genomics Platform"/>
            <consortium name="The Broad Institute Genome Sequencing Center for Infectious Disease"/>
            <person name="Wu L."/>
            <person name="Ma J."/>
        </authorList>
    </citation>
    <scope>NUCLEOTIDE SEQUENCE [LARGE SCALE GENOMIC DNA]</scope>
    <source>
        <strain evidence="3">PCU 266</strain>
    </source>
</reference>
<keyword evidence="1" id="KW-0812">Transmembrane</keyword>
<evidence type="ECO:0008006" key="4">
    <source>
        <dbReference type="Google" id="ProtNLM"/>
    </source>
</evidence>
<evidence type="ECO:0000313" key="2">
    <source>
        <dbReference type="EMBL" id="MFC5155941.1"/>
    </source>
</evidence>
<proteinExistence type="predicted"/>
<name>A0ABW0AS55_9ACTN</name>
<dbReference type="RefSeq" id="WP_344484464.1">
    <property type="nucleotide sequence ID" value="NZ_BAAASB010000024.1"/>
</dbReference>
<dbReference type="InterPro" id="IPR025333">
    <property type="entry name" value="DUF4239"/>
</dbReference>
<dbReference type="Proteomes" id="UP001596160">
    <property type="component" value="Unassembled WGS sequence"/>
</dbReference>
<accession>A0ABW0AS55</accession>